<name>A0A4Z1IVI7_9HELO</name>
<protein>
    <submittedName>
        <fullName evidence="2">Uncharacterized protein</fullName>
    </submittedName>
</protein>
<organism evidence="2 3">
    <name type="scientific">Botrytis elliptica</name>
    <dbReference type="NCBI Taxonomy" id="278938"/>
    <lineage>
        <taxon>Eukaryota</taxon>
        <taxon>Fungi</taxon>
        <taxon>Dikarya</taxon>
        <taxon>Ascomycota</taxon>
        <taxon>Pezizomycotina</taxon>
        <taxon>Leotiomycetes</taxon>
        <taxon>Helotiales</taxon>
        <taxon>Sclerotiniaceae</taxon>
        <taxon>Botrytis</taxon>
    </lineage>
</organism>
<sequence length="325" mass="36002">MLHIRDVNMPRKYIVLPAALTILLLLLTGMFIDIGKEESFLFDFPIISLDTTKLKDNIFQSNNYSLPITDVLNLYFRTHCEGNYVSTRNISPRLKNVSCSKPSSDVKFLPANIIHLQLIKPNSSVQIQLPDNNFGHQLGQIQNAFKKSYHAELHAALAIYATAICLEGIVLIIAFISFLGFDVAWIFGGFSVLTATFILVGNSITTALQYQAVTTINKFGEDVGILGYRGTGLLVLIWFTFGVASVASNAWGWGAWMIRRPDNSSETPDDGGVYMNCNRDPAEVRMGEPVMLAMTGGRAVNVCEEGTRVEHEIDYVRESQIGLAL</sequence>
<evidence type="ECO:0000313" key="2">
    <source>
        <dbReference type="EMBL" id="TGO65411.1"/>
    </source>
</evidence>
<dbReference type="PANTHER" id="PTHR28019:SF7">
    <property type="entry name" value="SUR7 PROTEIN"/>
    <property type="match status" value="1"/>
</dbReference>
<keyword evidence="1" id="KW-1133">Transmembrane helix</keyword>
<dbReference type="Pfam" id="PF06687">
    <property type="entry name" value="SUR7"/>
    <property type="match status" value="1"/>
</dbReference>
<keyword evidence="1" id="KW-0472">Membrane</keyword>
<feature type="transmembrane region" description="Helical" evidence="1">
    <location>
        <begin position="12"/>
        <end position="32"/>
    </location>
</feature>
<dbReference type="Proteomes" id="UP000297229">
    <property type="component" value="Unassembled WGS sequence"/>
</dbReference>
<dbReference type="InterPro" id="IPR009571">
    <property type="entry name" value="SUR7/Rim9-like_fungi"/>
</dbReference>
<dbReference type="EMBL" id="PQXM01001009">
    <property type="protein sequence ID" value="TGO65411.1"/>
    <property type="molecule type" value="Genomic_DNA"/>
</dbReference>
<dbReference type="InterPro" id="IPR052413">
    <property type="entry name" value="SUR7_domain"/>
</dbReference>
<accession>A0A4Z1IVI7</accession>
<comment type="caution">
    <text evidence="2">The sequence shown here is derived from an EMBL/GenBank/DDBJ whole genome shotgun (WGS) entry which is preliminary data.</text>
</comment>
<evidence type="ECO:0000256" key="1">
    <source>
        <dbReference type="SAM" id="Phobius"/>
    </source>
</evidence>
<feature type="transmembrane region" description="Helical" evidence="1">
    <location>
        <begin position="231"/>
        <end position="256"/>
    </location>
</feature>
<dbReference type="GO" id="GO:0031505">
    <property type="term" value="P:fungal-type cell wall organization"/>
    <property type="evidence" value="ECO:0007669"/>
    <property type="project" value="TreeGrafter"/>
</dbReference>
<dbReference type="PANTHER" id="PTHR28019">
    <property type="entry name" value="CELL MEMBRANE PROTEIN YLR413W-RELATED"/>
    <property type="match status" value="1"/>
</dbReference>
<feature type="transmembrane region" description="Helical" evidence="1">
    <location>
        <begin position="155"/>
        <end position="179"/>
    </location>
</feature>
<feature type="transmembrane region" description="Helical" evidence="1">
    <location>
        <begin position="185"/>
        <end position="210"/>
    </location>
</feature>
<keyword evidence="3" id="KW-1185">Reference proteome</keyword>
<reference evidence="2 3" key="1">
    <citation type="submission" date="2017-12" db="EMBL/GenBank/DDBJ databases">
        <title>Comparative genomics of Botrytis spp.</title>
        <authorList>
            <person name="Valero-Jimenez C.A."/>
            <person name="Tapia P."/>
            <person name="Veloso J."/>
            <person name="Silva-Moreno E."/>
            <person name="Staats M."/>
            <person name="Valdes J.H."/>
            <person name="Van Kan J.A.L."/>
        </authorList>
    </citation>
    <scope>NUCLEOTIDE SEQUENCE [LARGE SCALE GENOMIC DNA]</scope>
    <source>
        <strain evidence="2 3">Be9601</strain>
    </source>
</reference>
<proteinExistence type="predicted"/>
<dbReference type="AlphaFoldDB" id="A0A4Z1IVI7"/>
<dbReference type="OrthoDB" id="4159154at2759"/>
<gene>
    <name evidence="2" type="ORF">BELL_1011g00040</name>
</gene>
<evidence type="ECO:0000313" key="3">
    <source>
        <dbReference type="Proteomes" id="UP000297229"/>
    </source>
</evidence>
<dbReference type="GO" id="GO:0051285">
    <property type="term" value="C:cell cortex of cell tip"/>
    <property type="evidence" value="ECO:0007669"/>
    <property type="project" value="TreeGrafter"/>
</dbReference>
<dbReference type="GO" id="GO:0005886">
    <property type="term" value="C:plasma membrane"/>
    <property type="evidence" value="ECO:0007669"/>
    <property type="project" value="InterPro"/>
</dbReference>
<keyword evidence="1" id="KW-0812">Transmembrane</keyword>